<dbReference type="Proteomes" id="UP001265700">
    <property type="component" value="Unassembled WGS sequence"/>
</dbReference>
<evidence type="ECO:0000313" key="3">
    <source>
        <dbReference type="Proteomes" id="UP001265700"/>
    </source>
</evidence>
<comment type="caution">
    <text evidence="2">The sequence shown here is derived from an EMBL/GenBank/DDBJ whole genome shotgun (WGS) entry which is preliminary data.</text>
</comment>
<accession>A0ABU1WIL3</accession>
<feature type="transmembrane region" description="Helical" evidence="1">
    <location>
        <begin position="50"/>
        <end position="71"/>
    </location>
</feature>
<protein>
    <submittedName>
        <fullName evidence="2">Uncharacterized protein</fullName>
    </submittedName>
</protein>
<dbReference type="RefSeq" id="WP_310312589.1">
    <property type="nucleotide sequence ID" value="NZ_JAVDWU010000002.1"/>
</dbReference>
<sequence length="73" mass="7445">MKRLAGMGLGAIGSALLGLWLALQYATPLLDRYVCPPPDGPNLCLLVGTIAAVVGTPIVFAAVASIVVALWPS</sequence>
<organism evidence="2 3">
    <name type="scientific">Hydrogenophaga palleronii</name>
    <dbReference type="NCBI Taxonomy" id="65655"/>
    <lineage>
        <taxon>Bacteria</taxon>
        <taxon>Pseudomonadati</taxon>
        <taxon>Pseudomonadota</taxon>
        <taxon>Betaproteobacteria</taxon>
        <taxon>Burkholderiales</taxon>
        <taxon>Comamonadaceae</taxon>
        <taxon>Hydrogenophaga</taxon>
    </lineage>
</organism>
<keyword evidence="1" id="KW-0472">Membrane</keyword>
<evidence type="ECO:0000256" key="1">
    <source>
        <dbReference type="SAM" id="Phobius"/>
    </source>
</evidence>
<keyword evidence="1" id="KW-0812">Transmembrane</keyword>
<proteinExistence type="predicted"/>
<name>A0ABU1WIL3_9BURK</name>
<keyword evidence="3" id="KW-1185">Reference proteome</keyword>
<reference evidence="2 3" key="1">
    <citation type="submission" date="2023-07" db="EMBL/GenBank/DDBJ databases">
        <title>Sorghum-associated microbial communities from plants grown in Nebraska, USA.</title>
        <authorList>
            <person name="Schachtman D."/>
        </authorList>
    </citation>
    <scope>NUCLEOTIDE SEQUENCE [LARGE SCALE GENOMIC DNA]</scope>
    <source>
        <strain evidence="2 3">4249</strain>
    </source>
</reference>
<evidence type="ECO:0000313" key="2">
    <source>
        <dbReference type="EMBL" id="MDR7149119.1"/>
    </source>
</evidence>
<gene>
    <name evidence="2" type="ORF">J2W49_001068</name>
</gene>
<keyword evidence="1" id="KW-1133">Transmembrane helix</keyword>
<dbReference type="EMBL" id="JAVDWU010000002">
    <property type="protein sequence ID" value="MDR7149119.1"/>
    <property type="molecule type" value="Genomic_DNA"/>
</dbReference>